<accession>A0A7R8X056</accession>
<dbReference type="OrthoDB" id="6262491at2759"/>
<feature type="repeat" description="WD" evidence="4">
    <location>
        <begin position="403"/>
        <end position="444"/>
    </location>
</feature>
<evidence type="ECO:0000256" key="2">
    <source>
        <dbReference type="ARBA" id="ARBA00022574"/>
    </source>
</evidence>
<feature type="coiled-coil region" evidence="5">
    <location>
        <begin position="65"/>
        <end position="125"/>
    </location>
</feature>
<dbReference type="PROSITE" id="PS00678">
    <property type="entry name" value="WD_REPEATS_1"/>
    <property type="match status" value="1"/>
</dbReference>
<dbReference type="InterPro" id="IPR013923">
    <property type="entry name" value="Autophagy-rel_prot_16_dom"/>
</dbReference>
<dbReference type="EMBL" id="LR899659">
    <property type="protein sequence ID" value="CAD7241511.1"/>
    <property type="molecule type" value="Genomic_DNA"/>
</dbReference>
<dbReference type="InterPro" id="IPR015943">
    <property type="entry name" value="WD40/YVTN_repeat-like_dom_sf"/>
</dbReference>
<dbReference type="InterPro" id="IPR019775">
    <property type="entry name" value="WD40_repeat_CS"/>
</dbReference>
<dbReference type="PANTHER" id="PTHR19878:SF8">
    <property type="entry name" value="AUTOPHAGY-RELATED 16, ISOFORM F"/>
    <property type="match status" value="1"/>
</dbReference>
<dbReference type="InterPro" id="IPR045160">
    <property type="entry name" value="ATG16"/>
</dbReference>
<dbReference type="SUPFAM" id="SSF50978">
    <property type="entry name" value="WD40 repeat-like"/>
    <property type="match status" value="1"/>
</dbReference>
<comment type="similarity">
    <text evidence="1">Belongs to the WD repeat ATG16 family.</text>
</comment>
<name>A0A7R8X056_9CRUS</name>
<evidence type="ECO:0000259" key="7">
    <source>
        <dbReference type="Pfam" id="PF08614"/>
    </source>
</evidence>
<dbReference type="PROSITE" id="PS50082">
    <property type="entry name" value="WD_REPEATS_2"/>
    <property type="match status" value="2"/>
</dbReference>
<dbReference type="Pfam" id="PF08614">
    <property type="entry name" value="ATG16"/>
    <property type="match status" value="1"/>
</dbReference>
<evidence type="ECO:0000256" key="4">
    <source>
        <dbReference type="PROSITE-ProRule" id="PRU00221"/>
    </source>
</evidence>
<feature type="region of interest" description="Disordered" evidence="6">
    <location>
        <begin position="256"/>
        <end position="284"/>
    </location>
</feature>
<dbReference type="GO" id="GO:0034274">
    <property type="term" value="C:Atg12-Atg5-Atg16 complex"/>
    <property type="evidence" value="ECO:0007669"/>
    <property type="project" value="TreeGrafter"/>
</dbReference>
<dbReference type="GO" id="GO:0043495">
    <property type="term" value="F:protein-membrane adaptor activity"/>
    <property type="evidence" value="ECO:0007669"/>
    <property type="project" value="TreeGrafter"/>
</dbReference>
<dbReference type="Gene3D" id="2.130.10.10">
    <property type="entry name" value="YVTN repeat-like/Quinoprotein amine dehydrogenase"/>
    <property type="match status" value="1"/>
</dbReference>
<reference evidence="8" key="1">
    <citation type="submission" date="2020-11" db="EMBL/GenBank/DDBJ databases">
        <authorList>
            <person name="Tran Van P."/>
        </authorList>
    </citation>
    <scope>NUCLEOTIDE SEQUENCE</scope>
</reference>
<keyword evidence="9" id="KW-1185">Reference proteome</keyword>
<evidence type="ECO:0000256" key="1">
    <source>
        <dbReference type="ARBA" id="ARBA00009271"/>
    </source>
</evidence>
<dbReference type="Proteomes" id="UP000677054">
    <property type="component" value="Unassembled WGS sequence"/>
</dbReference>
<dbReference type="InterPro" id="IPR001680">
    <property type="entry name" value="WD40_rpt"/>
</dbReference>
<feature type="repeat" description="WD" evidence="4">
    <location>
        <begin position="357"/>
        <end position="391"/>
    </location>
</feature>
<evidence type="ECO:0000256" key="3">
    <source>
        <dbReference type="ARBA" id="ARBA00022737"/>
    </source>
</evidence>
<dbReference type="PANTHER" id="PTHR19878">
    <property type="entry name" value="AUTOPHAGY PROTEIN 16-LIKE"/>
    <property type="match status" value="1"/>
</dbReference>
<feature type="domain" description="Autophagy-related protein 16" evidence="7">
    <location>
        <begin position="29"/>
        <end position="210"/>
    </location>
</feature>
<protein>
    <recommendedName>
        <fullName evidence="7">Autophagy-related protein 16 domain-containing protein</fullName>
    </recommendedName>
</protein>
<proteinExistence type="inferred from homology"/>
<evidence type="ECO:0000256" key="6">
    <source>
        <dbReference type="SAM" id="MobiDB-lite"/>
    </source>
</evidence>
<dbReference type="GO" id="GO:0000045">
    <property type="term" value="P:autophagosome assembly"/>
    <property type="evidence" value="ECO:0007669"/>
    <property type="project" value="InterPro"/>
</dbReference>
<organism evidence="8">
    <name type="scientific">Darwinula stevensoni</name>
    <dbReference type="NCBI Taxonomy" id="69355"/>
    <lineage>
        <taxon>Eukaryota</taxon>
        <taxon>Metazoa</taxon>
        <taxon>Ecdysozoa</taxon>
        <taxon>Arthropoda</taxon>
        <taxon>Crustacea</taxon>
        <taxon>Oligostraca</taxon>
        <taxon>Ostracoda</taxon>
        <taxon>Podocopa</taxon>
        <taxon>Podocopida</taxon>
        <taxon>Darwinulocopina</taxon>
        <taxon>Darwinuloidea</taxon>
        <taxon>Darwinulidae</taxon>
        <taxon>Darwinula</taxon>
    </lineage>
</organism>
<feature type="coiled-coil region" evidence="5">
    <location>
        <begin position="299"/>
        <end position="327"/>
    </location>
</feature>
<evidence type="ECO:0000313" key="8">
    <source>
        <dbReference type="EMBL" id="CAD7241511.1"/>
    </source>
</evidence>
<dbReference type="AlphaFoldDB" id="A0A7R8X056"/>
<keyword evidence="2 4" id="KW-0853">WD repeat</keyword>
<dbReference type="GO" id="GO:0000421">
    <property type="term" value="C:autophagosome membrane"/>
    <property type="evidence" value="ECO:0007669"/>
    <property type="project" value="TreeGrafter"/>
</dbReference>
<dbReference type="InterPro" id="IPR036322">
    <property type="entry name" value="WD40_repeat_dom_sf"/>
</dbReference>
<dbReference type="EMBL" id="CAJPEV010000142">
    <property type="protein sequence ID" value="CAG0881309.1"/>
    <property type="molecule type" value="Genomic_DNA"/>
</dbReference>
<evidence type="ECO:0000256" key="5">
    <source>
        <dbReference type="SAM" id="Coils"/>
    </source>
</evidence>
<dbReference type="GO" id="GO:0034045">
    <property type="term" value="C:phagophore assembly site membrane"/>
    <property type="evidence" value="ECO:0007669"/>
    <property type="project" value="TreeGrafter"/>
</dbReference>
<sequence>MERRGKEGEGKMASTMDLVLSRSAWRETILQRLSDRNRHETLPFLDLIASYNQVYQSTDILKVENLQLKIQNDKLRGENLEYQRRGSVTCDGPPNERVQVLEQKRLQLQEEVVDLHRKMGEYSQQVLDVTARLQERDTELEHKRKRQVLAPSFILVLELEGEIDGLKREGFHLRATIEELEATNQMLKDEHQALQLAFAALEEKYRRVQRKSEEALVYGTPILPNDDRYRPHRNRNGIEIAMSPRQSMKLQMGNALSSASSPSAKVGALPSAPADPARTRKEENTELVERWMKLKSIDADRLNEENETIAKNKQQAMKKELEEAANEPKNVDLAGFQLDLPITCGILAVPSYPIASLDSHEGEVNAVKWSPSGHNLATGGSDRKIKIWEVSKVSGSCLCRGVLTGSNAAVMSLHFNSEENLLLGASNDFASRVWSFSDQRLRPAVVMKPLASRILRDVKYGTLVRYISSYALRDL</sequence>
<evidence type="ECO:0000313" key="9">
    <source>
        <dbReference type="Proteomes" id="UP000677054"/>
    </source>
</evidence>
<dbReference type="PROSITE" id="PS50294">
    <property type="entry name" value="WD_REPEATS_REGION"/>
    <property type="match status" value="1"/>
</dbReference>
<keyword evidence="3" id="KW-0677">Repeat</keyword>
<keyword evidence="5" id="KW-0175">Coiled coil</keyword>
<gene>
    <name evidence="8" type="ORF">DSTB1V02_LOCUS1499</name>
</gene>
<dbReference type="Pfam" id="PF00400">
    <property type="entry name" value="WD40"/>
    <property type="match status" value="2"/>
</dbReference>
<feature type="coiled-coil region" evidence="5">
    <location>
        <begin position="177"/>
        <end position="211"/>
    </location>
</feature>
<dbReference type="SMART" id="SM00320">
    <property type="entry name" value="WD40"/>
    <property type="match status" value="2"/>
</dbReference>